<dbReference type="GO" id="GO:0000160">
    <property type="term" value="P:phosphorelay signal transduction system"/>
    <property type="evidence" value="ECO:0007669"/>
    <property type="project" value="UniProtKB-KW"/>
</dbReference>
<name>A0A4R3K181_9FIRM</name>
<evidence type="ECO:0000256" key="1">
    <source>
        <dbReference type="ARBA" id="ARBA00004496"/>
    </source>
</evidence>
<dbReference type="CDD" id="cd17536">
    <property type="entry name" value="REC_YesN-like"/>
    <property type="match status" value="1"/>
</dbReference>
<evidence type="ECO:0000256" key="4">
    <source>
        <dbReference type="ARBA" id="ARBA00022553"/>
    </source>
</evidence>
<dbReference type="Pfam" id="PF12833">
    <property type="entry name" value="HTH_18"/>
    <property type="match status" value="1"/>
</dbReference>
<organism evidence="13 14">
    <name type="scientific">Muricomes intestini</name>
    <dbReference type="NCBI Taxonomy" id="1796634"/>
    <lineage>
        <taxon>Bacteria</taxon>
        <taxon>Bacillati</taxon>
        <taxon>Bacillota</taxon>
        <taxon>Clostridia</taxon>
        <taxon>Lachnospirales</taxon>
        <taxon>Lachnospiraceae</taxon>
        <taxon>Muricomes</taxon>
    </lineage>
</organism>
<sequence>MNMLIADDELLIRNGLLSLDWKSIGIEEVYSAGNGEEARDLLLSALVDIVIFDIRMPGMTGLELAAMIKQYSIDTAVILLTGFSEFEYARQAIQSGVYEYLLKPFHPREILETVEKVKKQLEQKRYQARIIREHEEMMGKTDVLSQVRNHFPKLSGLMEEIISDMAEQFAEPISQRDFAEKYHFSSNYISKKVKQETGYSFIDILIAIRLTNAVQFLTDGDKVNEACLKAGFNDQRYFSQVFKRVFACSPSDFKKQEHVESQLRFHYILEQLSRKQAE</sequence>
<dbReference type="SMART" id="SM00342">
    <property type="entry name" value="HTH_ARAC"/>
    <property type="match status" value="1"/>
</dbReference>
<keyword evidence="4 10" id="KW-0597">Phosphoprotein</keyword>
<keyword evidence="5" id="KW-0902">Two-component regulatory system</keyword>
<evidence type="ECO:0000256" key="6">
    <source>
        <dbReference type="ARBA" id="ARBA00023015"/>
    </source>
</evidence>
<evidence type="ECO:0000256" key="7">
    <source>
        <dbReference type="ARBA" id="ARBA00023125"/>
    </source>
</evidence>
<feature type="domain" description="Response regulatory" evidence="12">
    <location>
        <begin position="2"/>
        <end position="118"/>
    </location>
</feature>
<evidence type="ECO:0000256" key="2">
    <source>
        <dbReference type="ARBA" id="ARBA00018672"/>
    </source>
</evidence>
<comment type="caution">
    <text evidence="13">The sequence shown here is derived from an EMBL/GenBank/DDBJ whole genome shotgun (WGS) entry which is preliminary data.</text>
</comment>
<dbReference type="PROSITE" id="PS00041">
    <property type="entry name" value="HTH_ARAC_FAMILY_1"/>
    <property type="match status" value="1"/>
</dbReference>
<dbReference type="InterPro" id="IPR001789">
    <property type="entry name" value="Sig_transdc_resp-reg_receiver"/>
</dbReference>
<dbReference type="PRINTS" id="PR00032">
    <property type="entry name" value="HTHARAC"/>
</dbReference>
<dbReference type="AlphaFoldDB" id="A0A4R3K181"/>
<dbReference type="Gene3D" id="1.10.10.60">
    <property type="entry name" value="Homeodomain-like"/>
    <property type="match status" value="2"/>
</dbReference>
<keyword evidence="3" id="KW-0963">Cytoplasm</keyword>
<dbReference type="GO" id="GO:0043565">
    <property type="term" value="F:sequence-specific DNA binding"/>
    <property type="evidence" value="ECO:0007669"/>
    <property type="project" value="InterPro"/>
</dbReference>
<dbReference type="PROSITE" id="PS01124">
    <property type="entry name" value="HTH_ARAC_FAMILY_2"/>
    <property type="match status" value="1"/>
</dbReference>
<keyword evidence="8" id="KW-0804">Transcription</keyword>
<dbReference type="OrthoDB" id="3190595at2"/>
<dbReference type="SMART" id="SM00448">
    <property type="entry name" value="REC"/>
    <property type="match status" value="1"/>
</dbReference>
<proteinExistence type="predicted"/>
<keyword evidence="7" id="KW-0238">DNA-binding</keyword>
<dbReference type="RefSeq" id="WP_132383705.1">
    <property type="nucleotide sequence ID" value="NZ_DAITGU010000101.1"/>
</dbReference>
<evidence type="ECO:0000313" key="14">
    <source>
        <dbReference type="Proteomes" id="UP000295726"/>
    </source>
</evidence>
<accession>A0A4R3K181</accession>
<keyword evidence="6" id="KW-0805">Transcription regulation</keyword>
<keyword evidence="14" id="KW-1185">Reference proteome</keyword>
<dbReference type="EMBL" id="SLZZ01000035">
    <property type="protein sequence ID" value="TCS74707.1"/>
    <property type="molecule type" value="Genomic_DNA"/>
</dbReference>
<dbReference type="InterPro" id="IPR011006">
    <property type="entry name" value="CheY-like_superfamily"/>
</dbReference>
<feature type="domain" description="HTH araC/xylS-type" evidence="11">
    <location>
        <begin position="159"/>
        <end position="256"/>
    </location>
</feature>
<evidence type="ECO:0000256" key="8">
    <source>
        <dbReference type="ARBA" id="ARBA00023163"/>
    </source>
</evidence>
<dbReference type="InterPro" id="IPR051552">
    <property type="entry name" value="HptR"/>
</dbReference>
<evidence type="ECO:0000256" key="10">
    <source>
        <dbReference type="PROSITE-ProRule" id="PRU00169"/>
    </source>
</evidence>
<dbReference type="Proteomes" id="UP000295726">
    <property type="component" value="Unassembled WGS sequence"/>
</dbReference>
<dbReference type="Gene3D" id="3.40.50.2300">
    <property type="match status" value="1"/>
</dbReference>
<dbReference type="InterPro" id="IPR009057">
    <property type="entry name" value="Homeodomain-like_sf"/>
</dbReference>
<evidence type="ECO:0000313" key="13">
    <source>
        <dbReference type="EMBL" id="TCS74707.1"/>
    </source>
</evidence>
<evidence type="ECO:0000256" key="9">
    <source>
        <dbReference type="ARBA" id="ARBA00024867"/>
    </source>
</evidence>
<evidence type="ECO:0000259" key="12">
    <source>
        <dbReference type="PROSITE" id="PS50110"/>
    </source>
</evidence>
<gene>
    <name evidence="13" type="ORF">EDD59_13521</name>
</gene>
<dbReference type="InterPro" id="IPR018060">
    <property type="entry name" value="HTH_AraC"/>
</dbReference>
<comment type="function">
    <text evidence="9">May play the central regulatory role in sporulation. It may be an element of the effector pathway responsible for the activation of sporulation genes in response to nutritional stress. Spo0A may act in concert with spo0H (a sigma factor) to control the expression of some genes that are critical to the sporulation process.</text>
</comment>
<evidence type="ECO:0000256" key="5">
    <source>
        <dbReference type="ARBA" id="ARBA00023012"/>
    </source>
</evidence>
<feature type="modified residue" description="4-aspartylphosphate" evidence="10">
    <location>
        <position position="53"/>
    </location>
</feature>
<dbReference type="GO" id="GO:0005737">
    <property type="term" value="C:cytoplasm"/>
    <property type="evidence" value="ECO:0007669"/>
    <property type="project" value="UniProtKB-SubCell"/>
</dbReference>
<reference evidence="13 14" key="1">
    <citation type="submission" date="2019-03" db="EMBL/GenBank/DDBJ databases">
        <title>Genomic Encyclopedia of Type Strains, Phase IV (KMG-IV): sequencing the most valuable type-strain genomes for metagenomic binning, comparative biology and taxonomic classification.</title>
        <authorList>
            <person name="Goeker M."/>
        </authorList>
    </citation>
    <scope>NUCLEOTIDE SEQUENCE [LARGE SCALE GENOMIC DNA]</scope>
    <source>
        <strain evidence="13 14">DSM 29489</strain>
    </source>
</reference>
<dbReference type="SUPFAM" id="SSF46689">
    <property type="entry name" value="Homeodomain-like"/>
    <property type="match status" value="1"/>
</dbReference>
<protein>
    <recommendedName>
        <fullName evidence="2">Stage 0 sporulation protein A homolog</fullName>
    </recommendedName>
</protein>
<dbReference type="InterPro" id="IPR018062">
    <property type="entry name" value="HTH_AraC-typ_CS"/>
</dbReference>
<dbReference type="InterPro" id="IPR020449">
    <property type="entry name" value="Tscrpt_reg_AraC-type_HTH"/>
</dbReference>
<evidence type="ECO:0000256" key="3">
    <source>
        <dbReference type="ARBA" id="ARBA00022490"/>
    </source>
</evidence>
<dbReference type="PANTHER" id="PTHR42713:SF3">
    <property type="entry name" value="TRANSCRIPTIONAL REGULATORY PROTEIN HPTR"/>
    <property type="match status" value="1"/>
</dbReference>
<dbReference type="SUPFAM" id="SSF52172">
    <property type="entry name" value="CheY-like"/>
    <property type="match status" value="1"/>
</dbReference>
<dbReference type="GO" id="GO:0003700">
    <property type="term" value="F:DNA-binding transcription factor activity"/>
    <property type="evidence" value="ECO:0007669"/>
    <property type="project" value="InterPro"/>
</dbReference>
<evidence type="ECO:0000259" key="11">
    <source>
        <dbReference type="PROSITE" id="PS01124"/>
    </source>
</evidence>
<dbReference type="Pfam" id="PF00072">
    <property type="entry name" value="Response_reg"/>
    <property type="match status" value="1"/>
</dbReference>
<dbReference type="PROSITE" id="PS50110">
    <property type="entry name" value="RESPONSE_REGULATORY"/>
    <property type="match status" value="1"/>
</dbReference>
<comment type="subcellular location">
    <subcellularLocation>
        <location evidence="1">Cytoplasm</location>
    </subcellularLocation>
</comment>
<dbReference type="PANTHER" id="PTHR42713">
    <property type="entry name" value="HISTIDINE KINASE-RELATED"/>
    <property type="match status" value="1"/>
</dbReference>